<dbReference type="PIRSF" id="PIRSF000538">
    <property type="entry name" value="GlpK"/>
    <property type="match status" value="1"/>
</dbReference>
<dbReference type="PANTHER" id="PTHR43435">
    <property type="entry name" value="RIBULOKINASE"/>
    <property type="match status" value="1"/>
</dbReference>
<organism evidence="6 7">
    <name type="scientific">Maritalea mediterranea</name>
    <dbReference type="NCBI Taxonomy" id="2909667"/>
    <lineage>
        <taxon>Bacteria</taxon>
        <taxon>Pseudomonadati</taxon>
        <taxon>Pseudomonadota</taxon>
        <taxon>Alphaproteobacteria</taxon>
        <taxon>Hyphomicrobiales</taxon>
        <taxon>Devosiaceae</taxon>
        <taxon>Maritalea</taxon>
    </lineage>
</organism>
<evidence type="ECO:0000259" key="4">
    <source>
        <dbReference type="Pfam" id="PF00370"/>
    </source>
</evidence>
<dbReference type="InterPro" id="IPR006003">
    <property type="entry name" value="FGGY_RbtK-like"/>
</dbReference>
<gene>
    <name evidence="6" type="ORF">L1I42_12595</name>
</gene>
<evidence type="ECO:0000256" key="3">
    <source>
        <dbReference type="ARBA" id="ARBA00022777"/>
    </source>
</evidence>
<evidence type="ECO:0000256" key="1">
    <source>
        <dbReference type="ARBA" id="ARBA00009156"/>
    </source>
</evidence>
<dbReference type="EMBL" id="JAKGTI010000002">
    <property type="protein sequence ID" value="MCF4099333.1"/>
    <property type="molecule type" value="Genomic_DNA"/>
</dbReference>
<dbReference type="SUPFAM" id="SSF53067">
    <property type="entry name" value="Actin-like ATPase domain"/>
    <property type="match status" value="2"/>
</dbReference>
<dbReference type="NCBIfam" id="TIGR01315">
    <property type="entry name" value="5C_CHO_kinase"/>
    <property type="match status" value="1"/>
</dbReference>
<accession>A0ABS9ED45</accession>
<keyword evidence="3 6" id="KW-0418">Kinase</keyword>
<comment type="similarity">
    <text evidence="1">Belongs to the FGGY kinase family.</text>
</comment>
<keyword evidence="2" id="KW-0808">Transferase</keyword>
<dbReference type="GO" id="GO:0016301">
    <property type="term" value="F:kinase activity"/>
    <property type="evidence" value="ECO:0007669"/>
    <property type="project" value="UniProtKB-KW"/>
</dbReference>
<proteinExistence type="inferred from homology"/>
<name>A0ABS9ED45_9HYPH</name>
<dbReference type="RefSeq" id="WP_236114966.1">
    <property type="nucleotide sequence ID" value="NZ_JAKGTI010000002.1"/>
</dbReference>
<dbReference type="InterPro" id="IPR018485">
    <property type="entry name" value="FGGY_C"/>
</dbReference>
<dbReference type="PANTHER" id="PTHR43435:SF4">
    <property type="entry name" value="FGGY CARBOHYDRATE KINASE DOMAIN-CONTAINING PROTEIN"/>
    <property type="match status" value="1"/>
</dbReference>
<feature type="domain" description="Carbohydrate kinase FGGY C-terminal" evidence="5">
    <location>
        <begin position="285"/>
        <end position="492"/>
    </location>
</feature>
<dbReference type="Pfam" id="PF02782">
    <property type="entry name" value="FGGY_C"/>
    <property type="match status" value="1"/>
</dbReference>
<dbReference type="Pfam" id="PF00370">
    <property type="entry name" value="FGGY_N"/>
    <property type="match status" value="1"/>
</dbReference>
<dbReference type="InterPro" id="IPR018484">
    <property type="entry name" value="FGGY_N"/>
</dbReference>
<dbReference type="Proteomes" id="UP001201217">
    <property type="component" value="Unassembled WGS sequence"/>
</dbReference>
<protein>
    <submittedName>
        <fullName evidence="6">FGGY-family carbohydrate kinase</fullName>
    </submittedName>
</protein>
<dbReference type="Gene3D" id="3.30.420.40">
    <property type="match status" value="1"/>
</dbReference>
<evidence type="ECO:0000313" key="6">
    <source>
        <dbReference type="EMBL" id="MCF4099333.1"/>
    </source>
</evidence>
<evidence type="ECO:0000313" key="7">
    <source>
        <dbReference type="Proteomes" id="UP001201217"/>
    </source>
</evidence>
<comment type="caution">
    <text evidence="6">The sequence shown here is derived from an EMBL/GenBank/DDBJ whole genome shotgun (WGS) entry which is preliminary data.</text>
</comment>
<feature type="domain" description="Carbohydrate kinase FGGY N-terminal" evidence="4">
    <location>
        <begin position="7"/>
        <end position="267"/>
    </location>
</feature>
<keyword evidence="7" id="KW-1185">Reference proteome</keyword>
<dbReference type="CDD" id="cd07782">
    <property type="entry name" value="ASKHA_NBD_FGGY_D-RBK"/>
    <property type="match status" value="1"/>
</dbReference>
<reference evidence="6 7" key="1">
    <citation type="submission" date="2022-01" db="EMBL/GenBank/DDBJ databases">
        <title>Maritalea mediterranea sp. nov., isolated from marine plastic residues from the Malva-rosa beach (Valencia, Spain).</title>
        <authorList>
            <person name="Vidal-Verdu A."/>
            <person name="Molina-Menor E."/>
            <person name="Pascual J."/>
            <person name="Pereto J."/>
            <person name="Porcar M."/>
        </authorList>
    </citation>
    <scope>NUCLEOTIDE SEQUENCE [LARGE SCALE GENOMIC DNA]</scope>
    <source>
        <strain evidence="6 7">P4.10X</strain>
    </source>
</reference>
<dbReference type="Gene3D" id="1.20.58.2240">
    <property type="match status" value="1"/>
</dbReference>
<evidence type="ECO:0000259" key="5">
    <source>
        <dbReference type="Pfam" id="PF02782"/>
    </source>
</evidence>
<dbReference type="InterPro" id="IPR000577">
    <property type="entry name" value="Carb_kinase_FGGY"/>
</dbReference>
<sequence>MTNRFFAGIDVGTGSARVGLFSESGEMQSTASKNITMWHPQPDYAEQSSTNIWAAICHAMHAALEEGGISAAQVCGIGFDATCSLVAVDENNAPVTISPTGEDDRNIIVWMDHRATAQAKRIEALNDPILQYTGGKISPEMEVPKLLWLKENMPESFGRIAHFFDLPDWLVHRATGTFVRSLCSTTCKWTYESPKGTEGEGWSKSFFAALDLDEVLEDNARRIGQHFTQPGTSVGEGLSEQAAAELGLQPGTPVGTSLIDAYAGALGTLGTETTGTDAGHGEKLALISGTSACHIVTTPDPVFVPGVWGPYFSSLTPERWVNEAGQSFAGALIDRIIAGHAAAPELREKAAANGTDIYTILQAELEALSGEDAQTHLLTSDLHVQPDFLGNRSPLADPTRKGAIVGLTPQTDLASLARQYLATLQSLAYGTRQIIEQLNDKGVGIDTIVVSGGLAQNKLYLREHADATGCTILVPDTKEPVLLGSAMLGAMAGGQFNSLEQAMKMMSGGAAQISPRGTAVRRYHDAKYQVFLKMQSDYAAYQALMESEE</sequence>
<evidence type="ECO:0000256" key="2">
    <source>
        <dbReference type="ARBA" id="ARBA00022679"/>
    </source>
</evidence>
<dbReference type="InterPro" id="IPR043129">
    <property type="entry name" value="ATPase_NBD"/>
</dbReference>